<dbReference type="STRING" id="349161.Dred_0841"/>
<dbReference type="HOGENOM" id="CLU_1783765_0_0_9"/>
<protein>
    <submittedName>
        <fullName evidence="1">Uncharacterized protein</fullName>
    </submittedName>
</protein>
<dbReference type="AlphaFoldDB" id="A4J2S6"/>
<reference evidence="1 2" key="1">
    <citation type="submission" date="2007-03" db="EMBL/GenBank/DDBJ databases">
        <title>Complete sequence of Desulfotomaculum reducens MI-1.</title>
        <authorList>
            <consortium name="US DOE Joint Genome Institute"/>
            <person name="Copeland A."/>
            <person name="Lucas S."/>
            <person name="Lapidus A."/>
            <person name="Barry K."/>
            <person name="Detter J.C."/>
            <person name="Glavina del Rio T."/>
            <person name="Hammon N."/>
            <person name="Israni S."/>
            <person name="Dalin E."/>
            <person name="Tice H."/>
            <person name="Pitluck S."/>
            <person name="Sims D."/>
            <person name="Brettin T."/>
            <person name="Bruce D."/>
            <person name="Han C."/>
            <person name="Tapia R."/>
            <person name="Schmutz J."/>
            <person name="Larimer F."/>
            <person name="Land M."/>
            <person name="Hauser L."/>
            <person name="Kyrpides N."/>
            <person name="Kim E."/>
            <person name="Tebo B.M."/>
            <person name="Richardson P."/>
        </authorList>
    </citation>
    <scope>NUCLEOTIDE SEQUENCE [LARGE SCALE GENOMIC DNA]</scope>
    <source>
        <strain evidence="1 2">MI-1</strain>
    </source>
</reference>
<sequence>MSKDSNCVHLSERVAGNKGDVLILATPGWGMGCNPFSVNFLSGLNRQENIVTDPKADLFKCYWDPLMEQNGPEGIQEVVTTQGFDDNKQDFYLSLAGLVQYGGFIKDPDRSLAIMIFLENKPVEQLNKIFEDEHQSGRLPVFFYERWVRYRSSLEQTESKAGD</sequence>
<dbReference type="Proteomes" id="UP000001556">
    <property type="component" value="Chromosome"/>
</dbReference>
<dbReference type="OrthoDB" id="9855415at2"/>
<evidence type="ECO:0000313" key="1">
    <source>
        <dbReference type="EMBL" id="ABO49379.1"/>
    </source>
</evidence>
<organism evidence="1 2">
    <name type="scientific">Desulforamulus reducens (strain ATCC BAA-1160 / DSM 100696 / MI-1)</name>
    <name type="common">Desulfotomaculum reducens</name>
    <dbReference type="NCBI Taxonomy" id="349161"/>
    <lineage>
        <taxon>Bacteria</taxon>
        <taxon>Bacillati</taxon>
        <taxon>Bacillota</taxon>
        <taxon>Clostridia</taxon>
        <taxon>Eubacteriales</taxon>
        <taxon>Peptococcaceae</taxon>
        <taxon>Desulforamulus</taxon>
    </lineage>
</organism>
<dbReference type="PROSITE" id="PS51257">
    <property type="entry name" value="PROKAR_LIPOPROTEIN"/>
    <property type="match status" value="1"/>
</dbReference>
<dbReference type="EMBL" id="CP000612">
    <property type="protein sequence ID" value="ABO49379.1"/>
    <property type="molecule type" value="Genomic_DNA"/>
</dbReference>
<proteinExistence type="predicted"/>
<name>A4J2S6_DESRM</name>
<evidence type="ECO:0000313" key="2">
    <source>
        <dbReference type="Proteomes" id="UP000001556"/>
    </source>
</evidence>
<keyword evidence="2" id="KW-1185">Reference proteome</keyword>
<dbReference type="KEGG" id="drm:Dred_0841"/>
<gene>
    <name evidence="1" type="ordered locus">Dred_0841</name>
</gene>
<dbReference type="RefSeq" id="WP_011877214.1">
    <property type="nucleotide sequence ID" value="NC_009253.1"/>
</dbReference>
<accession>A4J2S6</accession>